<feature type="compositionally biased region" description="Basic and acidic residues" evidence="2">
    <location>
        <begin position="283"/>
        <end position="292"/>
    </location>
</feature>
<gene>
    <name evidence="3" type="ORF">BG006_006425</name>
</gene>
<sequence length="397" mass="44684">MQKQQQQPSQPSQSSHGTALTNIDHVLEGTINKFVRSEKYARKIKYIVRGTSVPGRQNYKFAPATALTPQETRIWRQNLMQDEVASNNPFWTARWMRVFGVAPKLDDSLLKVPWVKCERTKAPEGDARAALPLHRKETYLDLRDDQNRNWAMDSYAMGIQCAQNGELENALKAYSQSIQIDSKSVDAYIARGCTLANMSKFKEAITDFRQAITLQPSNDQARRYLDSTIAQEEHMRLKPQGQMSLNQITHTSGQAGAYYPHSNLDDINEIVLDTVDMNTNEDENNHNDEDRSKRKKKKKSKKKGGHETVDRYEPSEREKETGREAEVAVEVAAQKGTEAGAGAETGTGARTETAVHETINIQDHLSATTHDNVRQGYDPAQALNLMVTRELGGDHEV</sequence>
<dbReference type="Pfam" id="PF00515">
    <property type="entry name" value="TPR_1"/>
    <property type="match status" value="1"/>
</dbReference>
<evidence type="ECO:0000313" key="4">
    <source>
        <dbReference type="Proteomes" id="UP000696485"/>
    </source>
</evidence>
<comment type="caution">
    <text evidence="3">The sequence shown here is derived from an EMBL/GenBank/DDBJ whole genome shotgun (WGS) entry which is preliminary data.</text>
</comment>
<protein>
    <submittedName>
        <fullName evidence="3">Uncharacterized protein</fullName>
    </submittedName>
</protein>
<proteinExistence type="predicted"/>
<dbReference type="EMBL" id="JAAAUY010000382">
    <property type="protein sequence ID" value="KAF9330629.1"/>
    <property type="molecule type" value="Genomic_DNA"/>
</dbReference>
<dbReference type="PROSITE" id="PS50293">
    <property type="entry name" value="TPR_REGION"/>
    <property type="match status" value="1"/>
</dbReference>
<evidence type="ECO:0000313" key="3">
    <source>
        <dbReference type="EMBL" id="KAF9330629.1"/>
    </source>
</evidence>
<dbReference type="InterPro" id="IPR011990">
    <property type="entry name" value="TPR-like_helical_dom_sf"/>
</dbReference>
<keyword evidence="4" id="KW-1185">Reference proteome</keyword>
<organism evidence="3 4">
    <name type="scientific">Podila minutissima</name>
    <dbReference type="NCBI Taxonomy" id="64525"/>
    <lineage>
        <taxon>Eukaryota</taxon>
        <taxon>Fungi</taxon>
        <taxon>Fungi incertae sedis</taxon>
        <taxon>Mucoromycota</taxon>
        <taxon>Mortierellomycotina</taxon>
        <taxon>Mortierellomycetes</taxon>
        <taxon>Mortierellales</taxon>
        <taxon>Mortierellaceae</taxon>
        <taxon>Podila</taxon>
    </lineage>
</organism>
<evidence type="ECO:0000256" key="2">
    <source>
        <dbReference type="SAM" id="MobiDB-lite"/>
    </source>
</evidence>
<dbReference type="SMART" id="SM00028">
    <property type="entry name" value="TPR"/>
    <property type="match status" value="2"/>
</dbReference>
<feature type="compositionally biased region" description="Basic and acidic residues" evidence="2">
    <location>
        <begin position="305"/>
        <end position="326"/>
    </location>
</feature>
<dbReference type="PROSITE" id="PS50005">
    <property type="entry name" value="TPR"/>
    <property type="match status" value="1"/>
</dbReference>
<reference evidence="3" key="1">
    <citation type="journal article" date="2020" name="Fungal Divers.">
        <title>Resolving the Mortierellaceae phylogeny through synthesis of multi-gene phylogenetics and phylogenomics.</title>
        <authorList>
            <person name="Vandepol N."/>
            <person name="Liber J."/>
            <person name="Desiro A."/>
            <person name="Na H."/>
            <person name="Kennedy M."/>
            <person name="Barry K."/>
            <person name="Grigoriev I.V."/>
            <person name="Miller A.N."/>
            <person name="O'Donnell K."/>
            <person name="Stajich J.E."/>
            <person name="Bonito G."/>
        </authorList>
    </citation>
    <scope>NUCLEOTIDE SEQUENCE</scope>
    <source>
        <strain evidence="3">NVP1</strain>
    </source>
</reference>
<name>A0A9P5SIQ0_9FUNG</name>
<keyword evidence="1" id="KW-0802">TPR repeat</keyword>
<evidence type="ECO:0000256" key="1">
    <source>
        <dbReference type="PROSITE-ProRule" id="PRU00339"/>
    </source>
</evidence>
<dbReference type="Gene3D" id="1.25.40.10">
    <property type="entry name" value="Tetratricopeptide repeat domain"/>
    <property type="match status" value="1"/>
</dbReference>
<feature type="repeat" description="TPR" evidence="1">
    <location>
        <begin position="185"/>
        <end position="218"/>
    </location>
</feature>
<dbReference type="InterPro" id="IPR039190">
    <property type="entry name" value="TTC14"/>
</dbReference>
<dbReference type="PANTHER" id="PTHR23184:SF9">
    <property type="entry name" value="TETRATRICOPEPTIDE REPEAT PROTEIN 14"/>
    <property type="match status" value="1"/>
</dbReference>
<dbReference type="PANTHER" id="PTHR23184">
    <property type="entry name" value="TETRATRICOPEPTIDE REPEAT PROTEIN 14"/>
    <property type="match status" value="1"/>
</dbReference>
<dbReference type="InterPro" id="IPR019734">
    <property type="entry name" value="TPR_rpt"/>
</dbReference>
<feature type="compositionally biased region" description="Basic residues" evidence="2">
    <location>
        <begin position="293"/>
        <end position="304"/>
    </location>
</feature>
<feature type="region of interest" description="Disordered" evidence="2">
    <location>
        <begin position="279"/>
        <end position="326"/>
    </location>
</feature>
<dbReference type="AlphaFoldDB" id="A0A9P5SIQ0"/>
<accession>A0A9P5SIQ0</accession>
<dbReference type="SUPFAM" id="SSF48452">
    <property type="entry name" value="TPR-like"/>
    <property type="match status" value="1"/>
</dbReference>
<dbReference type="Proteomes" id="UP000696485">
    <property type="component" value="Unassembled WGS sequence"/>
</dbReference>